<reference evidence="13 14" key="1">
    <citation type="submission" date="2019-04" db="EMBL/GenBank/DDBJ databases">
        <title>Altererythrobacter aquimixticola sp. nov., isolated from sediment of junction between the ocean and a freshwater spring.</title>
        <authorList>
            <person name="Yoon J.-H."/>
        </authorList>
    </citation>
    <scope>NUCLEOTIDE SEQUENCE [LARGE SCALE GENOMIC DNA]</scope>
    <source>
        <strain evidence="13 14">SSKS-13</strain>
    </source>
</reference>
<dbReference type="GO" id="GO:0005886">
    <property type="term" value="C:plasma membrane"/>
    <property type="evidence" value="ECO:0007669"/>
    <property type="project" value="UniProtKB-SubCell"/>
</dbReference>
<comment type="caution">
    <text evidence="13">The sequence shown here is derived from an EMBL/GenBank/DDBJ whole genome shotgun (WGS) entry which is preliminary data.</text>
</comment>
<evidence type="ECO:0000256" key="8">
    <source>
        <dbReference type="ARBA" id="ARBA00022692"/>
    </source>
</evidence>
<comment type="subcellular location">
    <subcellularLocation>
        <location evidence="2 12">Cell inner membrane</location>
        <topology evidence="2 12">Single-pass membrane protein</topology>
    </subcellularLocation>
</comment>
<name>A0A4T3FA74_9SPHN</name>
<evidence type="ECO:0000256" key="11">
    <source>
        <dbReference type="ARBA" id="ARBA00023136"/>
    </source>
</evidence>
<dbReference type="Proteomes" id="UP000309389">
    <property type="component" value="Unassembled WGS sequence"/>
</dbReference>
<feature type="transmembrane region" description="Helical" evidence="12">
    <location>
        <begin position="12"/>
        <end position="31"/>
    </location>
</feature>
<dbReference type="OrthoDB" id="7411148at2"/>
<proteinExistence type="inferred from homology"/>
<dbReference type="InterPro" id="IPR007078">
    <property type="entry name" value="Haem_export_protD_CcmD"/>
</dbReference>
<dbReference type="Pfam" id="PF04995">
    <property type="entry name" value="CcmD"/>
    <property type="match status" value="1"/>
</dbReference>
<keyword evidence="6 12" id="KW-1003">Cell membrane</keyword>
<dbReference type="AlphaFoldDB" id="A0A4T3FA74"/>
<protein>
    <recommendedName>
        <fullName evidence="4 12">Heme exporter protein D</fullName>
    </recommendedName>
</protein>
<evidence type="ECO:0000256" key="6">
    <source>
        <dbReference type="ARBA" id="ARBA00022475"/>
    </source>
</evidence>
<evidence type="ECO:0000256" key="5">
    <source>
        <dbReference type="ARBA" id="ARBA00022448"/>
    </source>
</evidence>
<keyword evidence="9 12" id="KW-0201">Cytochrome c-type biogenesis</keyword>
<comment type="function">
    <text evidence="1 12">Required for the export of heme to the periplasm for the biogenesis of c-type cytochromes.</text>
</comment>
<keyword evidence="5 12" id="KW-0813">Transport</keyword>
<evidence type="ECO:0000256" key="1">
    <source>
        <dbReference type="ARBA" id="ARBA00002442"/>
    </source>
</evidence>
<dbReference type="GO" id="GO:0017004">
    <property type="term" value="P:cytochrome complex assembly"/>
    <property type="evidence" value="ECO:0007669"/>
    <property type="project" value="UniProtKB-KW"/>
</dbReference>
<evidence type="ECO:0000313" key="13">
    <source>
        <dbReference type="EMBL" id="TIX51950.1"/>
    </source>
</evidence>
<dbReference type="RefSeq" id="WP_136692737.1">
    <property type="nucleotide sequence ID" value="NZ_SSHH01000001.1"/>
</dbReference>
<comment type="similarity">
    <text evidence="3 12">Belongs to the CcmD/CycX/HelD family.</text>
</comment>
<keyword evidence="11 12" id="KW-0472">Membrane</keyword>
<keyword evidence="8 12" id="KW-0812">Transmembrane</keyword>
<evidence type="ECO:0000256" key="10">
    <source>
        <dbReference type="ARBA" id="ARBA00022989"/>
    </source>
</evidence>
<dbReference type="NCBIfam" id="TIGR03141">
    <property type="entry name" value="cytochro_ccmD"/>
    <property type="match status" value="1"/>
</dbReference>
<accession>A0A4T3FA74</accession>
<evidence type="ECO:0000256" key="2">
    <source>
        <dbReference type="ARBA" id="ARBA00004377"/>
    </source>
</evidence>
<dbReference type="GO" id="GO:0015886">
    <property type="term" value="P:heme transport"/>
    <property type="evidence" value="ECO:0007669"/>
    <property type="project" value="InterPro"/>
</dbReference>
<evidence type="ECO:0000256" key="12">
    <source>
        <dbReference type="RuleBase" id="RU363101"/>
    </source>
</evidence>
<evidence type="ECO:0000256" key="9">
    <source>
        <dbReference type="ARBA" id="ARBA00022748"/>
    </source>
</evidence>
<dbReference type="EMBL" id="SSHH01000001">
    <property type="protein sequence ID" value="TIX51950.1"/>
    <property type="molecule type" value="Genomic_DNA"/>
</dbReference>
<keyword evidence="7 12" id="KW-0997">Cell inner membrane</keyword>
<evidence type="ECO:0000256" key="4">
    <source>
        <dbReference type="ARBA" id="ARBA00016461"/>
    </source>
</evidence>
<organism evidence="13 14">
    <name type="scientific">Alteraurantiacibacter aquimixticola</name>
    <dbReference type="NCBI Taxonomy" id="2489173"/>
    <lineage>
        <taxon>Bacteria</taxon>
        <taxon>Pseudomonadati</taxon>
        <taxon>Pseudomonadota</taxon>
        <taxon>Alphaproteobacteria</taxon>
        <taxon>Sphingomonadales</taxon>
        <taxon>Erythrobacteraceae</taxon>
        <taxon>Alteraurantiacibacter</taxon>
    </lineage>
</organism>
<evidence type="ECO:0000256" key="3">
    <source>
        <dbReference type="ARBA" id="ARBA00008741"/>
    </source>
</evidence>
<keyword evidence="14" id="KW-1185">Reference proteome</keyword>
<keyword evidence="10 12" id="KW-1133">Transmembrane helix</keyword>
<evidence type="ECO:0000256" key="7">
    <source>
        <dbReference type="ARBA" id="ARBA00022519"/>
    </source>
</evidence>
<evidence type="ECO:0000313" key="14">
    <source>
        <dbReference type="Proteomes" id="UP000309389"/>
    </source>
</evidence>
<gene>
    <name evidence="13" type="primary">ccmD</name>
    <name evidence="13" type="ORF">E5222_05820</name>
</gene>
<sequence length="46" mass="5382">MRETFDMMDFVWAAYAVTIVSTVALLGWSWLAMRRAEAKREETRGK</sequence>